<name>A0A564W4T8_9FIRM</name>
<evidence type="ECO:0000313" key="2">
    <source>
        <dbReference type="EMBL" id="VUX39919.1"/>
    </source>
</evidence>
<feature type="transmembrane region" description="Helical" evidence="1">
    <location>
        <begin position="12"/>
        <end position="31"/>
    </location>
</feature>
<organism evidence="2 3">
    <name type="scientific">Blautia luti</name>
    <dbReference type="NCBI Taxonomy" id="89014"/>
    <lineage>
        <taxon>Bacteria</taxon>
        <taxon>Bacillati</taxon>
        <taxon>Bacillota</taxon>
        <taxon>Clostridia</taxon>
        <taxon>Lachnospirales</taxon>
        <taxon>Lachnospiraceae</taxon>
        <taxon>Blautia</taxon>
    </lineage>
</organism>
<keyword evidence="1" id="KW-1133">Transmembrane helix</keyword>
<feature type="transmembrane region" description="Helical" evidence="1">
    <location>
        <begin position="72"/>
        <end position="90"/>
    </location>
</feature>
<accession>A0A564W4T8</accession>
<dbReference type="EMBL" id="CABHNW010000133">
    <property type="protein sequence ID" value="VUX39919.1"/>
    <property type="molecule type" value="Genomic_DNA"/>
</dbReference>
<evidence type="ECO:0000256" key="1">
    <source>
        <dbReference type="SAM" id="Phobius"/>
    </source>
</evidence>
<dbReference type="AlphaFoldDB" id="A0A564W4T8"/>
<evidence type="ECO:0000313" key="3">
    <source>
        <dbReference type="Proteomes" id="UP000408482"/>
    </source>
</evidence>
<protein>
    <submittedName>
        <fullName evidence="2">Uncharacterized protein</fullName>
    </submittedName>
</protein>
<sequence>MIWMAKYHFKEVDIMMLFLLIILLIGYLVLLITRYKKNNNFKINGTIQIIQGIMWTLITIDSWTTSHAVVRIAYIIIVLLSFIAGFQEFYKCK</sequence>
<keyword evidence="1" id="KW-0812">Transmembrane</keyword>
<keyword evidence="3" id="KW-1185">Reference proteome</keyword>
<gene>
    <name evidence="2" type="ORF">RSSSTS7063_00519</name>
</gene>
<reference evidence="2 3" key="1">
    <citation type="submission" date="2019-07" db="EMBL/GenBank/DDBJ databases">
        <authorList>
            <person name="Hibberd C M."/>
            <person name="Gehrig L. J."/>
            <person name="Chang H.-W."/>
            <person name="Venkatesh S."/>
        </authorList>
    </citation>
    <scope>NUCLEOTIDE SEQUENCE [LARGE SCALE GENOMIC DNA]</scope>
    <source>
        <strain evidence="2">Blautia_luti_SSTS_Bg7063</strain>
    </source>
</reference>
<keyword evidence="1" id="KW-0472">Membrane</keyword>
<dbReference type="Proteomes" id="UP000408482">
    <property type="component" value="Unassembled WGS sequence"/>
</dbReference>
<proteinExistence type="predicted"/>